<dbReference type="AlphaFoldDB" id="A0A5A7MTY6"/>
<reference evidence="3 4" key="1">
    <citation type="submission" date="2019-09" db="EMBL/GenBank/DDBJ databases">
        <title>NBRP : Genome information of microbial organism related human and environment.</title>
        <authorList>
            <person name="Hattori M."/>
            <person name="Oshima K."/>
            <person name="Inaba H."/>
            <person name="Suda W."/>
            <person name="Sakamoto M."/>
            <person name="Iino T."/>
            <person name="Kitahara M."/>
            <person name="Oshida Y."/>
            <person name="Iida T."/>
            <person name="Kudo T."/>
            <person name="Itoh T."/>
            <person name="Ohkuma M."/>
        </authorList>
    </citation>
    <scope>NUCLEOTIDE SEQUENCE [LARGE SCALE GENOMIC DNA]</scope>
    <source>
        <strain evidence="3 4">Hi-2</strain>
    </source>
</reference>
<sequence>MADQTKKRTLFVRQAQFADIDAIVALLKKAYPTMETMVPENLRGPLSRFPQGQFVALYDGAIVGVCLTFLVSEDIALKPHSWSEITGNGFASRHDPDGDVLYGMEVAVDPDARGLKIGQRLYDARKKLVRELKIKGIVFAGRMPGYARRRRRFSSPEAYLEAAENRQVRDSVLGFQLRNGFKPVRILKNYLPMDKESMGFAALMEWRNPDIANTEQTKGVHSTRSGGRPVRVATVQMKMRAVTSFDGFLSNVAYFAEVASDYHADFVVFPELFTLQLLSAEPKKLTPQEGIEALTKYAAQFRETLRDMAMRLNINIIGGSTPVRMDNGDVKNISYVFLRDGAVHAQDKIHPTPNERFWWNIKGGSKVAAIPTDCGMIGVLICYDSEFPELARRLVDQGALILFVPFCTDERQSYLRVRYCAQARAVENQSYVVLAGNVGNLPNVENMDIQYAQSCILTPCDFPFARDGIAADTTPNSETVAFADLHLDDLVRARNSGTVTNLKDRRYDLYRIDWERKEAEEAEEN</sequence>
<dbReference type="InterPro" id="IPR003010">
    <property type="entry name" value="C-N_Hydrolase"/>
</dbReference>
<evidence type="ECO:0000259" key="2">
    <source>
        <dbReference type="PROSITE" id="PS51186"/>
    </source>
</evidence>
<accession>A0A5A7MTY6</accession>
<dbReference type="SUPFAM" id="SSF55729">
    <property type="entry name" value="Acyl-CoA N-acyltransferases (Nat)"/>
    <property type="match status" value="1"/>
</dbReference>
<dbReference type="InterPro" id="IPR000182">
    <property type="entry name" value="GNAT_dom"/>
</dbReference>
<dbReference type="CDD" id="cd04301">
    <property type="entry name" value="NAT_SF"/>
    <property type="match status" value="1"/>
</dbReference>
<dbReference type="InterPro" id="IPR016181">
    <property type="entry name" value="Acyl_CoA_acyltransferase"/>
</dbReference>
<protein>
    <submittedName>
        <fullName evidence="3">Hydrolase YhcX</fullName>
    </submittedName>
</protein>
<dbReference type="CDD" id="cd07574">
    <property type="entry name" value="nitrilase_Rim1_like"/>
    <property type="match status" value="1"/>
</dbReference>
<dbReference type="PANTHER" id="PTHR23088:SF50">
    <property type="entry name" value="HYDROLASE YHCX"/>
    <property type="match status" value="1"/>
</dbReference>
<keyword evidence="3" id="KW-0378">Hydrolase</keyword>
<dbReference type="GO" id="GO:0016787">
    <property type="term" value="F:hydrolase activity"/>
    <property type="evidence" value="ECO:0007669"/>
    <property type="project" value="UniProtKB-KW"/>
</dbReference>
<dbReference type="Gene3D" id="3.60.110.10">
    <property type="entry name" value="Carbon-nitrogen hydrolase"/>
    <property type="match status" value="1"/>
</dbReference>
<dbReference type="RefSeq" id="WP_150000991.1">
    <property type="nucleotide sequence ID" value="NZ_BKCL01000009.1"/>
</dbReference>
<dbReference type="GO" id="GO:0016747">
    <property type="term" value="F:acyltransferase activity, transferring groups other than amino-acyl groups"/>
    <property type="evidence" value="ECO:0007669"/>
    <property type="project" value="InterPro"/>
</dbReference>
<dbReference type="SUPFAM" id="SSF56317">
    <property type="entry name" value="Carbon-nitrogen hydrolase"/>
    <property type="match status" value="1"/>
</dbReference>
<dbReference type="Pfam" id="PF00795">
    <property type="entry name" value="CN_hydrolase"/>
    <property type="match status" value="1"/>
</dbReference>
<dbReference type="PANTHER" id="PTHR23088">
    <property type="entry name" value="NITRILASE-RELATED"/>
    <property type="match status" value="1"/>
</dbReference>
<feature type="domain" description="CN hydrolase" evidence="1">
    <location>
        <begin position="230"/>
        <end position="487"/>
    </location>
</feature>
<organism evidence="3 4">
    <name type="scientific">Iodidimonas gelatinilytica</name>
    <dbReference type="NCBI Taxonomy" id="1236966"/>
    <lineage>
        <taxon>Bacteria</taxon>
        <taxon>Pseudomonadati</taxon>
        <taxon>Pseudomonadota</taxon>
        <taxon>Alphaproteobacteria</taxon>
        <taxon>Iodidimonadales</taxon>
        <taxon>Iodidimonadaceae</taxon>
        <taxon>Iodidimonas</taxon>
    </lineage>
</organism>
<dbReference type="Proteomes" id="UP000322084">
    <property type="component" value="Unassembled WGS sequence"/>
</dbReference>
<name>A0A5A7MTY6_9PROT</name>
<evidence type="ECO:0000313" key="4">
    <source>
        <dbReference type="Proteomes" id="UP000322084"/>
    </source>
</evidence>
<feature type="domain" description="N-acetyltransferase" evidence="2">
    <location>
        <begin position="10"/>
        <end position="209"/>
    </location>
</feature>
<dbReference type="Gene3D" id="3.40.630.30">
    <property type="match status" value="1"/>
</dbReference>
<dbReference type="InterPro" id="IPR036526">
    <property type="entry name" value="C-N_Hydrolase_sf"/>
</dbReference>
<evidence type="ECO:0000259" key="1">
    <source>
        <dbReference type="PROSITE" id="PS50263"/>
    </source>
</evidence>
<dbReference type="PROSITE" id="PS50263">
    <property type="entry name" value="CN_HYDROLASE"/>
    <property type="match status" value="1"/>
</dbReference>
<dbReference type="Pfam" id="PF00583">
    <property type="entry name" value="Acetyltransf_1"/>
    <property type="match status" value="1"/>
</dbReference>
<comment type="caution">
    <text evidence="3">The sequence shown here is derived from an EMBL/GenBank/DDBJ whole genome shotgun (WGS) entry which is preliminary data.</text>
</comment>
<evidence type="ECO:0000313" key="3">
    <source>
        <dbReference type="EMBL" id="GEQ98753.1"/>
    </source>
</evidence>
<proteinExistence type="predicted"/>
<dbReference type="EMBL" id="BKCL01000009">
    <property type="protein sequence ID" value="GEQ98753.1"/>
    <property type="molecule type" value="Genomic_DNA"/>
</dbReference>
<gene>
    <name evidence="3" type="primary">yhcX</name>
    <name evidence="3" type="ORF">JCM17844_23900</name>
</gene>
<dbReference type="PROSITE" id="PS51186">
    <property type="entry name" value="GNAT"/>
    <property type="match status" value="1"/>
</dbReference>